<evidence type="ECO:0000313" key="1">
    <source>
        <dbReference type="EMBL" id="BED92536.1"/>
    </source>
</evidence>
<name>A0AA48HW44_9FIRM</name>
<dbReference type="EMBL" id="AP027925">
    <property type="protein sequence ID" value="BED92536.1"/>
    <property type="molecule type" value="Genomic_DNA"/>
</dbReference>
<organism evidence="1">
    <name type="scientific">Candidatus Paraimprobicoccus trichonymphae</name>
    <dbReference type="NCBI Taxonomy" id="3033793"/>
    <lineage>
        <taxon>Bacteria</taxon>
        <taxon>Bacillati</taxon>
        <taxon>Bacillota</taxon>
        <taxon>Clostridia</taxon>
        <taxon>Candidatus Paraimprobicoccus</taxon>
    </lineage>
</organism>
<proteinExistence type="predicted"/>
<protein>
    <submittedName>
        <fullName evidence="1">Uncharacterized protein</fullName>
    </submittedName>
</protein>
<gene>
    <name evidence="1" type="ORF">RsTaC01_0287</name>
</gene>
<reference evidence="1" key="1">
    <citation type="journal article" date="2023" name="ISME J.">
        <title>Emergence of putative energy parasites within Clostridia revealed by genome analysis of a novel endosymbiotic clade.</title>
        <authorList>
            <person name="Takahashi K."/>
            <person name="Kuwahara H."/>
            <person name="Horikawa Y."/>
            <person name="Izawa K."/>
            <person name="Kato D."/>
            <person name="Inagaki T."/>
            <person name="Yuki M."/>
            <person name="Ohkuma M."/>
            <person name="Hongoh Y."/>
        </authorList>
    </citation>
    <scope>NUCLEOTIDE SEQUENCE</scope>
    <source>
        <strain evidence="1">RsTa-C01</strain>
    </source>
</reference>
<dbReference type="KEGG" id="ptrh:RsTaC01_0287"/>
<sequence length="107" mass="11604">MALIFLLSLGGLEADGNSKIKNIIKTDAIVDTVTGSVAAFGVFTAKIVMNTMQINTYIENTFWDNFCDFGGKDNPGILISNWVMSGIPIITRAMMFTKGIYGLVTKS</sequence>
<dbReference type="Proteomes" id="UP001335720">
    <property type="component" value="Chromosome"/>
</dbReference>
<accession>A0AA48HW44</accession>
<dbReference type="AlphaFoldDB" id="A0AA48HW44"/>